<evidence type="ECO:0000256" key="1">
    <source>
        <dbReference type="SAM" id="Phobius"/>
    </source>
</evidence>
<keyword evidence="3" id="KW-1185">Reference proteome</keyword>
<evidence type="ECO:0000313" key="2">
    <source>
        <dbReference type="EMBL" id="AMN47407.1"/>
    </source>
</evidence>
<sequence>MANDRIDRYEGHALPISGLTRFASNNIVTRMPGAFAHLFRTSRRVRAGNVLLLAGAMCLWMVVSAMHIHAGDAHDAGKPPAVCGVCLSLSAGAPPPARCANPAAVWTAGKLIAARIAPLPARYVHSFYLSRAPPAL</sequence>
<keyword evidence="1" id="KW-0472">Membrane</keyword>
<gene>
    <name evidence="2" type="ORF">ACG33_09915</name>
</gene>
<evidence type="ECO:0008006" key="4">
    <source>
        <dbReference type="Google" id="ProtNLM"/>
    </source>
</evidence>
<dbReference type="EMBL" id="CP011971">
    <property type="protein sequence ID" value="AMN47407.1"/>
    <property type="molecule type" value="Genomic_DNA"/>
</dbReference>
<protein>
    <recommendedName>
        <fullName evidence="4">DUF2946 domain-containing protein</fullName>
    </recommendedName>
</protein>
<dbReference type="AlphaFoldDB" id="A0A127FAG0"/>
<reference evidence="2 3" key="1">
    <citation type="submission" date="2015-06" db="EMBL/GenBank/DDBJ databases">
        <title>A Comprehensive Approach to Explore the Metabolic and Phylogenetic Diversity of Bacterial Steroid Degradation in the Environment: Testosterone as an Example.</title>
        <authorList>
            <person name="Yang F.-C."/>
            <person name="Chen Y.-L."/>
            <person name="Yu C.-P."/>
            <person name="Tang S.-L."/>
            <person name="Wang P.-H."/>
            <person name="Ismail W."/>
            <person name="Wang C.-H."/>
            <person name="Yang C.-Y."/>
            <person name="Chiang Y.-R."/>
        </authorList>
    </citation>
    <scope>NUCLEOTIDE SEQUENCE [LARGE SCALE GENOMIC DNA]</scope>
    <source>
        <strain evidence="2 3">DSM 18526</strain>
    </source>
</reference>
<name>A0A127FAG0_STEDE</name>
<dbReference type="KEGG" id="sdf:ACG33_09915"/>
<dbReference type="STRING" id="465721.ACG33_09915"/>
<proteinExistence type="predicted"/>
<feature type="transmembrane region" description="Helical" evidence="1">
    <location>
        <begin position="50"/>
        <end position="70"/>
    </location>
</feature>
<keyword evidence="1" id="KW-0812">Transmembrane</keyword>
<keyword evidence="1" id="KW-1133">Transmembrane helix</keyword>
<evidence type="ECO:0000313" key="3">
    <source>
        <dbReference type="Proteomes" id="UP000070250"/>
    </source>
</evidence>
<organism evidence="2 3">
    <name type="scientific">Steroidobacter denitrificans</name>
    <dbReference type="NCBI Taxonomy" id="465721"/>
    <lineage>
        <taxon>Bacteria</taxon>
        <taxon>Pseudomonadati</taxon>
        <taxon>Pseudomonadota</taxon>
        <taxon>Gammaproteobacteria</taxon>
        <taxon>Steroidobacterales</taxon>
        <taxon>Steroidobacteraceae</taxon>
        <taxon>Steroidobacter</taxon>
    </lineage>
</organism>
<dbReference type="Proteomes" id="UP000070250">
    <property type="component" value="Chromosome"/>
</dbReference>
<accession>A0A127FAG0</accession>